<dbReference type="AlphaFoldDB" id="A0A0M8MZY2"/>
<feature type="signal peptide" evidence="2">
    <location>
        <begin position="1"/>
        <end position="20"/>
    </location>
</feature>
<feature type="chain" id="PRO_5005819019" description="Alpha-1" evidence="2">
    <location>
        <begin position="21"/>
        <end position="473"/>
    </location>
</feature>
<reference evidence="3 4" key="1">
    <citation type="submission" date="2015-07" db="EMBL/GenBank/DDBJ databases">
        <title>The genome of the fungus Escovopsis weberi, a specialized disease agent of ant agriculture.</title>
        <authorList>
            <person name="de Man T.J."/>
            <person name="Stajich J.E."/>
            <person name="Kubicek C.P."/>
            <person name="Chenthamara K."/>
            <person name="Atanasova L."/>
            <person name="Druzhinina I.S."/>
            <person name="Birnbaum S."/>
            <person name="Barribeau S.M."/>
            <person name="Teiling C."/>
            <person name="Suen G."/>
            <person name="Currie C."/>
            <person name="Gerardo N.M."/>
        </authorList>
    </citation>
    <scope>NUCLEOTIDE SEQUENCE [LARGE SCALE GENOMIC DNA]</scope>
</reference>
<keyword evidence="2" id="KW-0732">Signal</keyword>
<proteinExistence type="predicted"/>
<sequence length="473" mass="52974">MRRKLLLLAALTVAFFFAAGSLYSVRDGPEQRIPTTLNEQKQQQKQQQLHHGEDHEPQTQDVGGSAKATSHPSDGQVLSASNITTYLDAIFRRKETSLPNLTCPTPDKARYETLKAALGRRRAPRPPVPAVRYFFAVDLRQNLPLLPRLIGSVVEVARFLGPEACALSIVEGNSDDGTGDVLAALEPELARLGVAYFYRASAIDPSRGDRIRKLAELRNLALEPLVSGRVRAVSGNTKDDRKDDRKDDDDDTTVVFLNDVAICPDDILELLLQKRALAADMTCAMDWTYVGRDPTFYDVWVARGITGDSFFEIPPDGNWNSAWNLFWNDAASQARLAARRPFQVFACWNGAAAFTARPLLERDPRRRVAFRAPDRERGECDQGEPQLFCKDLWHRGYGRIAVVPAVNLEYSVDRARDIKELKGYTAENVRGGDSGEDQGGAGRFTWQREPPGEVKCMPVWENQFWRPWNEGLS</sequence>
<dbReference type="Proteomes" id="UP000053831">
    <property type="component" value="Unassembled WGS sequence"/>
</dbReference>
<evidence type="ECO:0000313" key="4">
    <source>
        <dbReference type="Proteomes" id="UP000053831"/>
    </source>
</evidence>
<dbReference type="EMBL" id="LGSR01000029">
    <property type="protein sequence ID" value="KOS16891.1"/>
    <property type="molecule type" value="Genomic_DNA"/>
</dbReference>
<gene>
    <name evidence="3" type="ORF">ESCO_004853</name>
</gene>
<evidence type="ECO:0000256" key="1">
    <source>
        <dbReference type="SAM" id="MobiDB-lite"/>
    </source>
</evidence>
<evidence type="ECO:0000256" key="2">
    <source>
        <dbReference type="SAM" id="SignalP"/>
    </source>
</evidence>
<dbReference type="OrthoDB" id="262547at2759"/>
<organism evidence="3 4">
    <name type="scientific">Escovopsis weberi</name>
    <dbReference type="NCBI Taxonomy" id="150374"/>
    <lineage>
        <taxon>Eukaryota</taxon>
        <taxon>Fungi</taxon>
        <taxon>Dikarya</taxon>
        <taxon>Ascomycota</taxon>
        <taxon>Pezizomycotina</taxon>
        <taxon>Sordariomycetes</taxon>
        <taxon>Hypocreomycetidae</taxon>
        <taxon>Hypocreales</taxon>
        <taxon>Hypocreaceae</taxon>
        <taxon>Escovopsis</taxon>
    </lineage>
</organism>
<feature type="region of interest" description="Disordered" evidence="1">
    <location>
        <begin position="429"/>
        <end position="449"/>
    </location>
</feature>
<accession>A0A0M8MZY2</accession>
<comment type="caution">
    <text evidence="3">The sequence shown here is derived from an EMBL/GenBank/DDBJ whole genome shotgun (WGS) entry which is preliminary data.</text>
</comment>
<dbReference type="PANTHER" id="PTHR34144">
    <property type="entry name" value="CHROMOSOME 8, WHOLE GENOME SHOTGUN SEQUENCE"/>
    <property type="match status" value="1"/>
</dbReference>
<dbReference type="PANTHER" id="PTHR34144:SF5">
    <property type="entry name" value="ALPHA-1,3-MANNOSYLTRANSFERASE CMT1"/>
    <property type="match status" value="1"/>
</dbReference>
<dbReference type="InterPro" id="IPR021047">
    <property type="entry name" value="Mannosyltransferase_CMT1"/>
</dbReference>
<feature type="compositionally biased region" description="Polar residues" evidence="1">
    <location>
        <begin position="59"/>
        <end position="77"/>
    </location>
</feature>
<name>A0A0M8MZY2_ESCWE</name>
<feature type="region of interest" description="Disordered" evidence="1">
    <location>
        <begin position="37"/>
        <end position="77"/>
    </location>
</feature>
<evidence type="ECO:0000313" key="3">
    <source>
        <dbReference type="EMBL" id="KOS16891.1"/>
    </source>
</evidence>
<keyword evidence="4" id="KW-1185">Reference proteome</keyword>
<protein>
    <recommendedName>
        <fullName evidence="5">Alpha-1</fullName>
    </recommendedName>
</protein>
<dbReference type="Pfam" id="PF11735">
    <property type="entry name" value="CAP59_mtransfer"/>
    <property type="match status" value="1"/>
</dbReference>
<evidence type="ECO:0008006" key="5">
    <source>
        <dbReference type="Google" id="ProtNLM"/>
    </source>
</evidence>